<gene>
    <name evidence="2" type="ORF">TSUD_300400</name>
</gene>
<name>A0A2Z6NMQ4_TRISU</name>
<proteinExistence type="predicted"/>
<dbReference type="PANTHER" id="PTHR47723">
    <property type="entry name" value="OS05G0353850 PROTEIN"/>
    <property type="match status" value="1"/>
</dbReference>
<dbReference type="CDD" id="cd06222">
    <property type="entry name" value="RNase_H_like"/>
    <property type="match status" value="1"/>
</dbReference>
<protein>
    <recommendedName>
        <fullName evidence="1">RNase H type-1 domain-containing protein</fullName>
    </recommendedName>
</protein>
<dbReference type="InterPro" id="IPR053151">
    <property type="entry name" value="RNase_H-like"/>
</dbReference>
<evidence type="ECO:0000313" key="3">
    <source>
        <dbReference type="Proteomes" id="UP000242715"/>
    </source>
</evidence>
<dbReference type="Gene3D" id="3.30.420.10">
    <property type="entry name" value="Ribonuclease H-like superfamily/Ribonuclease H"/>
    <property type="match status" value="1"/>
</dbReference>
<dbReference type="GO" id="GO:0003676">
    <property type="term" value="F:nucleic acid binding"/>
    <property type="evidence" value="ECO:0007669"/>
    <property type="project" value="InterPro"/>
</dbReference>
<dbReference type="InterPro" id="IPR002156">
    <property type="entry name" value="RNaseH_domain"/>
</dbReference>
<dbReference type="AlphaFoldDB" id="A0A2Z6NMQ4"/>
<evidence type="ECO:0000259" key="1">
    <source>
        <dbReference type="Pfam" id="PF13456"/>
    </source>
</evidence>
<dbReference type="Proteomes" id="UP000242715">
    <property type="component" value="Unassembled WGS sequence"/>
</dbReference>
<dbReference type="OrthoDB" id="1304701at2759"/>
<dbReference type="InterPro" id="IPR012337">
    <property type="entry name" value="RNaseH-like_sf"/>
</dbReference>
<dbReference type="PANTHER" id="PTHR47723:SF23">
    <property type="entry name" value="REVERSE TRANSCRIPTASE-LIKE PROTEIN"/>
    <property type="match status" value="1"/>
</dbReference>
<dbReference type="Pfam" id="PF13456">
    <property type="entry name" value="RVT_3"/>
    <property type="match status" value="1"/>
</dbReference>
<evidence type="ECO:0000313" key="2">
    <source>
        <dbReference type="EMBL" id="GAU45311.1"/>
    </source>
</evidence>
<dbReference type="GO" id="GO:0004523">
    <property type="term" value="F:RNA-DNA hybrid ribonuclease activity"/>
    <property type="evidence" value="ECO:0007669"/>
    <property type="project" value="InterPro"/>
</dbReference>
<reference evidence="3" key="1">
    <citation type="journal article" date="2017" name="Front. Plant Sci.">
        <title>Climate Clever Clovers: New Paradigm to Reduce the Environmental Footprint of Ruminants by Breeding Low Methanogenic Forages Utilizing Haplotype Variation.</title>
        <authorList>
            <person name="Kaur P."/>
            <person name="Appels R."/>
            <person name="Bayer P.E."/>
            <person name="Keeble-Gagnere G."/>
            <person name="Wang J."/>
            <person name="Hirakawa H."/>
            <person name="Shirasawa K."/>
            <person name="Vercoe P."/>
            <person name="Stefanova K."/>
            <person name="Durmic Z."/>
            <person name="Nichols P."/>
            <person name="Revell C."/>
            <person name="Isobe S.N."/>
            <person name="Edwards D."/>
            <person name="Erskine W."/>
        </authorList>
    </citation>
    <scope>NUCLEOTIDE SEQUENCE [LARGE SCALE GENOMIC DNA]</scope>
    <source>
        <strain evidence="3">cv. Daliak</strain>
    </source>
</reference>
<feature type="domain" description="RNase H type-1" evidence="1">
    <location>
        <begin position="4"/>
        <end position="74"/>
    </location>
</feature>
<dbReference type="InterPro" id="IPR036397">
    <property type="entry name" value="RNaseH_sf"/>
</dbReference>
<accession>A0A2Z6NMQ4</accession>
<dbReference type="InterPro" id="IPR044730">
    <property type="entry name" value="RNase_H-like_dom_plant"/>
</dbReference>
<organism evidence="2 3">
    <name type="scientific">Trifolium subterraneum</name>
    <name type="common">Subterranean clover</name>
    <dbReference type="NCBI Taxonomy" id="3900"/>
    <lineage>
        <taxon>Eukaryota</taxon>
        <taxon>Viridiplantae</taxon>
        <taxon>Streptophyta</taxon>
        <taxon>Embryophyta</taxon>
        <taxon>Tracheophyta</taxon>
        <taxon>Spermatophyta</taxon>
        <taxon>Magnoliopsida</taxon>
        <taxon>eudicotyledons</taxon>
        <taxon>Gunneridae</taxon>
        <taxon>Pentapetalae</taxon>
        <taxon>rosids</taxon>
        <taxon>fabids</taxon>
        <taxon>Fabales</taxon>
        <taxon>Fabaceae</taxon>
        <taxon>Papilionoideae</taxon>
        <taxon>50 kb inversion clade</taxon>
        <taxon>NPAAA clade</taxon>
        <taxon>Hologalegina</taxon>
        <taxon>IRL clade</taxon>
        <taxon>Trifolieae</taxon>
        <taxon>Trifolium</taxon>
    </lineage>
</organism>
<sequence length="126" mass="13981">MKANTDGSVTNGSAACGGLFRDYMANFHGGYAKKIETVSVFHVELIALILAMELANSKGWKYLWLESDSLMALRAFDSIDLGNTCADKFATLGHAYANLRWWSSLLPTLRDVFLSDKLGHPQYRTT</sequence>
<keyword evidence="3" id="KW-1185">Reference proteome</keyword>
<dbReference type="EMBL" id="DF974114">
    <property type="protein sequence ID" value="GAU45311.1"/>
    <property type="molecule type" value="Genomic_DNA"/>
</dbReference>
<dbReference type="SUPFAM" id="SSF53098">
    <property type="entry name" value="Ribonuclease H-like"/>
    <property type="match status" value="1"/>
</dbReference>